<dbReference type="Gene3D" id="1.20.1280.50">
    <property type="match status" value="1"/>
</dbReference>
<keyword evidence="3" id="KW-1185">Reference proteome</keyword>
<dbReference type="Pfam" id="PF08268">
    <property type="entry name" value="FBA_3"/>
    <property type="match status" value="1"/>
</dbReference>
<dbReference type="NCBIfam" id="TIGR01640">
    <property type="entry name" value="F_box_assoc_1"/>
    <property type="match status" value="1"/>
</dbReference>
<dbReference type="EMBL" id="PNBA02000003">
    <property type="protein sequence ID" value="KAG6431780.1"/>
    <property type="molecule type" value="Genomic_DNA"/>
</dbReference>
<dbReference type="SMART" id="SM00256">
    <property type="entry name" value="FBOX"/>
    <property type="match status" value="1"/>
</dbReference>
<organism evidence="2">
    <name type="scientific">Salvia splendens</name>
    <name type="common">Scarlet sage</name>
    <dbReference type="NCBI Taxonomy" id="180675"/>
    <lineage>
        <taxon>Eukaryota</taxon>
        <taxon>Viridiplantae</taxon>
        <taxon>Streptophyta</taxon>
        <taxon>Embryophyta</taxon>
        <taxon>Tracheophyta</taxon>
        <taxon>Spermatophyta</taxon>
        <taxon>Magnoliopsida</taxon>
        <taxon>eudicotyledons</taxon>
        <taxon>Gunneridae</taxon>
        <taxon>Pentapetalae</taxon>
        <taxon>asterids</taxon>
        <taxon>lamiids</taxon>
        <taxon>Lamiales</taxon>
        <taxon>Lamiaceae</taxon>
        <taxon>Nepetoideae</taxon>
        <taxon>Mentheae</taxon>
        <taxon>Salviinae</taxon>
        <taxon>Salvia</taxon>
        <taxon>Salvia subgen. Calosphace</taxon>
        <taxon>core Calosphace</taxon>
    </lineage>
</organism>
<comment type="caution">
    <text evidence="2">The sequence shown here is derived from an EMBL/GenBank/DDBJ whole genome shotgun (WGS) entry which is preliminary data.</text>
</comment>
<evidence type="ECO:0000313" key="3">
    <source>
        <dbReference type="Proteomes" id="UP000298416"/>
    </source>
</evidence>
<evidence type="ECO:0000259" key="1">
    <source>
        <dbReference type="PROSITE" id="PS50181"/>
    </source>
</evidence>
<dbReference type="InterPro" id="IPR036047">
    <property type="entry name" value="F-box-like_dom_sf"/>
</dbReference>
<dbReference type="SUPFAM" id="SSF81383">
    <property type="entry name" value="F-box domain"/>
    <property type="match status" value="1"/>
</dbReference>
<dbReference type="PANTHER" id="PTHR31111">
    <property type="entry name" value="BNAA05G37150D PROTEIN-RELATED"/>
    <property type="match status" value="1"/>
</dbReference>
<dbReference type="InterPro" id="IPR013187">
    <property type="entry name" value="F-box-assoc_dom_typ3"/>
</dbReference>
<dbReference type="Pfam" id="PF12937">
    <property type="entry name" value="F-box-like"/>
    <property type="match status" value="1"/>
</dbReference>
<dbReference type="PROSITE" id="PS50181">
    <property type="entry name" value="FBOX"/>
    <property type="match status" value="1"/>
</dbReference>
<feature type="domain" description="F-box" evidence="1">
    <location>
        <begin position="2"/>
        <end position="48"/>
    </location>
</feature>
<dbReference type="AlphaFoldDB" id="A0A8X8YKT1"/>
<dbReference type="InterPro" id="IPR017451">
    <property type="entry name" value="F-box-assoc_interact_dom"/>
</dbReference>
<gene>
    <name evidence="2" type="ORF">SASPL_109863</name>
</gene>
<name>A0A8X8YKT1_SALSN</name>
<dbReference type="InterPro" id="IPR001810">
    <property type="entry name" value="F-box_dom"/>
</dbReference>
<reference evidence="2" key="1">
    <citation type="submission" date="2018-01" db="EMBL/GenBank/DDBJ databases">
        <authorList>
            <person name="Mao J.F."/>
        </authorList>
    </citation>
    <scope>NUCLEOTIDE SEQUENCE</scope>
    <source>
        <strain evidence="2">Huo1</strain>
        <tissue evidence="2">Leaf</tissue>
    </source>
</reference>
<dbReference type="PANTHER" id="PTHR31111:SF136">
    <property type="entry name" value="F-BOX ASSOCIATED DOMAIN-CONTAINING PROTEIN"/>
    <property type="match status" value="1"/>
</dbReference>
<accession>A0A8X8YKT1</accession>
<protein>
    <recommendedName>
        <fullName evidence="1">F-box domain-containing protein</fullName>
    </recommendedName>
</protein>
<dbReference type="OrthoDB" id="1853768at2759"/>
<dbReference type="Proteomes" id="UP000298416">
    <property type="component" value="Unassembled WGS sequence"/>
</dbReference>
<reference evidence="2" key="2">
    <citation type="submission" date="2020-08" db="EMBL/GenBank/DDBJ databases">
        <title>Plant Genome Project.</title>
        <authorList>
            <person name="Zhang R.-G."/>
        </authorList>
    </citation>
    <scope>NUCLEOTIDE SEQUENCE</scope>
    <source>
        <strain evidence="2">Huo1</strain>
        <tissue evidence="2">Leaf</tissue>
    </source>
</reference>
<sequence length="403" mass="45906">MERSLTELPPEILSDILSRLPITRLLTCKAVCKTFLETTSSNPYFNSLLSSKMALYLIVQFGNSNHPTGSVHLIDSGLDTAFLSTEMAELKPMFHIPDYPGRYHKSYNMHAGDQNNFCLVNSCDGLLYFAERDCCERSFVCNPVMEDYLTLPEVVKDRNLFQLTMGSWFGFSVGDNRYKVLRILTTVIGRPREFGFKQVFSAQVLVVGSSSWRDIGEQPPSEHLTWDTCFILLDGSVYWLCQFPELSKFIVYFDFHQEKFGEIPSPPELRNGWRINRHYASMGVLGGCLSLAVNVQSLDIWVLQRYDSQVSWTRQFVIDTSFPVGNLLVEGTFKPLQVLDNRYVILMIWSALAMVCYDSKERTFKIFNLNGVGSVCRSALLKPSLVPLMDALNIDDGDEQNFE</sequence>
<evidence type="ECO:0000313" key="2">
    <source>
        <dbReference type="EMBL" id="KAG6431780.1"/>
    </source>
</evidence>
<proteinExistence type="predicted"/>